<feature type="transmembrane region" description="Helical" evidence="6">
    <location>
        <begin position="339"/>
        <end position="359"/>
    </location>
</feature>
<dbReference type="InParanoid" id="A0A2K3D2R8"/>
<feature type="transmembrane region" description="Helical" evidence="6">
    <location>
        <begin position="145"/>
        <end position="165"/>
    </location>
</feature>
<feature type="transmembrane region" description="Helical" evidence="6">
    <location>
        <begin position="390"/>
        <end position="410"/>
    </location>
</feature>
<dbReference type="FunCoup" id="A0A2K3D2R8">
    <property type="interactions" value="425"/>
</dbReference>
<dbReference type="SUPFAM" id="SSF103481">
    <property type="entry name" value="Multidrug resistance efflux transporter EmrE"/>
    <property type="match status" value="2"/>
</dbReference>
<dbReference type="PaxDb" id="3055-EDP05288"/>
<feature type="transmembrane region" description="Helical" evidence="6">
    <location>
        <begin position="202"/>
        <end position="220"/>
    </location>
</feature>
<dbReference type="KEGG" id="cre:CHLRE_12g507950v5"/>
<evidence type="ECO:0000313" key="9">
    <source>
        <dbReference type="Proteomes" id="UP000006906"/>
    </source>
</evidence>
<comment type="subcellular location">
    <subcellularLocation>
        <location evidence="1">Membrane</location>
        <topology evidence="1">Multi-pass membrane protein</topology>
    </subcellularLocation>
</comment>
<feature type="domain" description="EamA" evidence="7">
    <location>
        <begin position="310"/>
        <end position="461"/>
    </location>
</feature>
<dbReference type="EMBL" id="CM008973">
    <property type="protein sequence ID" value="PNW74831.1"/>
    <property type="molecule type" value="Genomic_DNA"/>
</dbReference>
<proteinExistence type="inferred from homology"/>
<dbReference type="Proteomes" id="UP000006906">
    <property type="component" value="Chromosome 12"/>
</dbReference>
<dbReference type="AlphaFoldDB" id="A0A2K3D2R8"/>
<reference evidence="8 9" key="1">
    <citation type="journal article" date="2007" name="Science">
        <title>The Chlamydomonas genome reveals the evolution of key animal and plant functions.</title>
        <authorList>
            <person name="Merchant S.S."/>
            <person name="Prochnik S.E."/>
            <person name="Vallon O."/>
            <person name="Harris E.H."/>
            <person name="Karpowicz S.J."/>
            <person name="Witman G.B."/>
            <person name="Terry A."/>
            <person name="Salamov A."/>
            <person name="Fritz-Laylin L.K."/>
            <person name="Marechal-Drouard L."/>
            <person name="Marshall W.F."/>
            <person name="Qu L.H."/>
            <person name="Nelson D.R."/>
            <person name="Sanderfoot A.A."/>
            <person name="Spalding M.H."/>
            <person name="Kapitonov V.V."/>
            <person name="Ren Q."/>
            <person name="Ferris P."/>
            <person name="Lindquist E."/>
            <person name="Shapiro H."/>
            <person name="Lucas S.M."/>
            <person name="Grimwood J."/>
            <person name="Schmutz J."/>
            <person name="Cardol P."/>
            <person name="Cerutti H."/>
            <person name="Chanfreau G."/>
            <person name="Chen C.L."/>
            <person name="Cognat V."/>
            <person name="Croft M.T."/>
            <person name="Dent R."/>
            <person name="Dutcher S."/>
            <person name="Fernandez E."/>
            <person name="Fukuzawa H."/>
            <person name="Gonzalez-Ballester D."/>
            <person name="Gonzalez-Halphen D."/>
            <person name="Hallmann A."/>
            <person name="Hanikenne M."/>
            <person name="Hippler M."/>
            <person name="Inwood W."/>
            <person name="Jabbari K."/>
            <person name="Kalanon M."/>
            <person name="Kuras R."/>
            <person name="Lefebvre P.A."/>
            <person name="Lemaire S.D."/>
            <person name="Lobanov A.V."/>
            <person name="Lohr M."/>
            <person name="Manuell A."/>
            <person name="Meier I."/>
            <person name="Mets L."/>
            <person name="Mittag M."/>
            <person name="Mittelmeier T."/>
            <person name="Moroney J.V."/>
            <person name="Moseley J."/>
            <person name="Napoli C."/>
            <person name="Nedelcu A.M."/>
            <person name="Niyogi K."/>
            <person name="Novoselov S.V."/>
            <person name="Paulsen I.T."/>
            <person name="Pazour G."/>
            <person name="Purton S."/>
            <person name="Ral J.P."/>
            <person name="Riano-Pachon D.M."/>
            <person name="Riekhof W."/>
            <person name="Rymarquis L."/>
            <person name="Schroda M."/>
            <person name="Stern D."/>
            <person name="Umen J."/>
            <person name="Willows R."/>
            <person name="Wilson N."/>
            <person name="Zimmer S.L."/>
            <person name="Allmer J."/>
            <person name="Balk J."/>
            <person name="Bisova K."/>
            <person name="Chen C.J."/>
            <person name="Elias M."/>
            <person name="Gendler K."/>
            <person name="Hauser C."/>
            <person name="Lamb M.R."/>
            <person name="Ledford H."/>
            <person name="Long J.C."/>
            <person name="Minagawa J."/>
            <person name="Page M.D."/>
            <person name="Pan J."/>
            <person name="Pootakham W."/>
            <person name="Roje S."/>
            <person name="Rose A."/>
            <person name="Stahlberg E."/>
            <person name="Terauchi A.M."/>
            <person name="Yang P."/>
            <person name="Ball S."/>
            <person name="Bowler C."/>
            <person name="Dieckmann C.L."/>
            <person name="Gladyshev V.N."/>
            <person name="Green P."/>
            <person name="Jorgensen R."/>
            <person name="Mayfield S."/>
            <person name="Mueller-Roeber B."/>
            <person name="Rajamani S."/>
            <person name="Sayre R.T."/>
            <person name="Brokstein P."/>
            <person name="Dubchak I."/>
            <person name="Goodstein D."/>
            <person name="Hornick L."/>
            <person name="Huang Y.W."/>
            <person name="Jhaveri J."/>
            <person name="Luo Y."/>
            <person name="Martinez D."/>
            <person name="Ngau W.C."/>
            <person name="Otillar B."/>
            <person name="Poliakov A."/>
            <person name="Porter A."/>
            <person name="Szajkowski L."/>
            <person name="Werner G."/>
            <person name="Zhou K."/>
            <person name="Grigoriev I.V."/>
            <person name="Rokhsar D.S."/>
            <person name="Grossman A.R."/>
        </authorList>
    </citation>
    <scope>NUCLEOTIDE SEQUENCE [LARGE SCALE GENOMIC DNA]</scope>
    <source>
        <strain evidence="9">CC-503</strain>
    </source>
</reference>
<dbReference type="RefSeq" id="XP_042918167.1">
    <property type="nucleotide sequence ID" value="XM_043068200.1"/>
</dbReference>
<sequence>MALARLHRRSLCSGHKASTDFGCHARKQRHVLGPQLPGPALRATPDDLINASQAADLLASHAHLGKSTLQHFAQTSGLGTGPTHDSPPATHTEVVCTLSGLDGVQCMLEEVEGEEPQLASSTGSGMEGLMQGGDGTLLGQLLHTAFLISPFALWGTSMVAMKGVVAHTTPLLLGSLRLLPAGLLLVAWAASTGRAQPKTLTAWAWILAFALADGACFQGFLAEGLTKTSAGLGSVIIDSQPLTVAILASVLFGERLNAVGVFGLVLGVLGLCMLELPGDSLAETVSLIASGAWRPELPSGLGGEGGLANSGEFWMLLAAQSMAIGTVMVRYVTKHVDPVIATGWHMVLGGIVLSVVAAAQGADGSFAAAPPAELAASFGEQLTHLSAEDWAAMAYVSVLGGAVSYGAFFYQASRGSLTALSSLTFLTPVFASLGGFYAFGEMLSPMQLLGGLVTLSAVWAINHKPAPLQPAATPATVRVEAPQPVQQSVRK</sequence>
<keyword evidence="4 6" id="KW-1133">Transmembrane helix</keyword>
<dbReference type="InterPro" id="IPR037185">
    <property type="entry name" value="EmrE-like"/>
</dbReference>
<gene>
    <name evidence="8" type="ORF">CHLRE_12g507950v5</name>
</gene>
<organism evidence="8 9">
    <name type="scientific">Chlamydomonas reinhardtii</name>
    <name type="common">Chlamydomonas smithii</name>
    <dbReference type="NCBI Taxonomy" id="3055"/>
    <lineage>
        <taxon>Eukaryota</taxon>
        <taxon>Viridiplantae</taxon>
        <taxon>Chlorophyta</taxon>
        <taxon>core chlorophytes</taxon>
        <taxon>Chlorophyceae</taxon>
        <taxon>CS clade</taxon>
        <taxon>Chlamydomonadales</taxon>
        <taxon>Chlamydomonadaceae</taxon>
        <taxon>Chlamydomonas</taxon>
    </lineage>
</organism>
<feature type="transmembrane region" description="Helical" evidence="6">
    <location>
        <begin position="232"/>
        <end position="252"/>
    </location>
</feature>
<feature type="transmembrane region" description="Helical" evidence="6">
    <location>
        <begin position="417"/>
        <end position="439"/>
    </location>
</feature>
<evidence type="ECO:0000313" key="8">
    <source>
        <dbReference type="EMBL" id="PNW74831.1"/>
    </source>
</evidence>
<dbReference type="InterPro" id="IPR050638">
    <property type="entry name" value="AA-Vitamin_Transporters"/>
</dbReference>
<protein>
    <recommendedName>
        <fullName evidence="7">EamA domain-containing protein</fullName>
    </recommendedName>
</protein>
<dbReference type="Gramene" id="PNW74831">
    <property type="protein sequence ID" value="PNW74831"/>
    <property type="gene ID" value="CHLRE_12g507950v5"/>
</dbReference>
<feature type="transmembrane region" description="Helical" evidence="6">
    <location>
        <begin position="313"/>
        <end position="332"/>
    </location>
</feature>
<name>A0A2K3D2R8_CHLRE</name>
<dbReference type="PANTHER" id="PTHR32322:SF2">
    <property type="entry name" value="EAMA DOMAIN-CONTAINING PROTEIN"/>
    <property type="match status" value="1"/>
</dbReference>
<dbReference type="Gene3D" id="1.10.3730.20">
    <property type="match status" value="1"/>
</dbReference>
<evidence type="ECO:0000256" key="6">
    <source>
        <dbReference type="SAM" id="Phobius"/>
    </source>
</evidence>
<dbReference type="Pfam" id="PF00892">
    <property type="entry name" value="EamA"/>
    <property type="match status" value="2"/>
</dbReference>
<dbReference type="ExpressionAtlas" id="A0A2K3D2R8">
    <property type="expression patterns" value="baseline"/>
</dbReference>
<evidence type="ECO:0000259" key="7">
    <source>
        <dbReference type="Pfam" id="PF00892"/>
    </source>
</evidence>
<dbReference type="GO" id="GO:0016020">
    <property type="term" value="C:membrane"/>
    <property type="evidence" value="ECO:0007669"/>
    <property type="project" value="UniProtKB-SubCell"/>
</dbReference>
<dbReference type="OrthoDB" id="1917929at2759"/>
<keyword evidence="5 6" id="KW-0472">Membrane</keyword>
<dbReference type="GeneID" id="5716511"/>
<feature type="transmembrane region" description="Helical" evidence="6">
    <location>
        <begin position="259"/>
        <end position="276"/>
    </location>
</feature>
<keyword evidence="9" id="KW-1185">Reference proteome</keyword>
<dbReference type="InterPro" id="IPR000620">
    <property type="entry name" value="EamA_dom"/>
</dbReference>
<accession>A0A2K3D2R8</accession>
<keyword evidence="3 6" id="KW-0812">Transmembrane</keyword>
<evidence type="ECO:0000256" key="4">
    <source>
        <dbReference type="ARBA" id="ARBA00022989"/>
    </source>
</evidence>
<evidence type="ECO:0000256" key="1">
    <source>
        <dbReference type="ARBA" id="ARBA00004141"/>
    </source>
</evidence>
<dbReference type="PANTHER" id="PTHR32322">
    <property type="entry name" value="INNER MEMBRANE TRANSPORTER"/>
    <property type="match status" value="1"/>
</dbReference>
<comment type="similarity">
    <text evidence="2">Belongs to the drug/metabolite transporter (DMT) superfamily. Plant drug/metabolite exporter (P-DME) (TC 2.A.7.4) family.</text>
</comment>
<dbReference type="OMA" id="AMAWISI"/>
<feature type="transmembrane region" description="Helical" evidence="6">
    <location>
        <begin position="171"/>
        <end position="190"/>
    </location>
</feature>
<feature type="domain" description="EamA" evidence="7">
    <location>
        <begin position="147"/>
        <end position="274"/>
    </location>
</feature>
<evidence type="ECO:0000256" key="3">
    <source>
        <dbReference type="ARBA" id="ARBA00022692"/>
    </source>
</evidence>
<evidence type="ECO:0000256" key="2">
    <source>
        <dbReference type="ARBA" id="ARBA00007635"/>
    </source>
</evidence>
<evidence type="ECO:0000256" key="5">
    <source>
        <dbReference type="ARBA" id="ARBA00023136"/>
    </source>
</evidence>